<gene>
    <name evidence="2" type="ORF">GPUH_LOCUS573</name>
</gene>
<keyword evidence="3" id="KW-1185">Reference proteome</keyword>
<dbReference type="EMBL" id="UYRT01000538">
    <property type="protein sequence ID" value="VDK28325.1"/>
    <property type="molecule type" value="Genomic_DNA"/>
</dbReference>
<dbReference type="InterPro" id="IPR037213">
    <property type="entry name" value="Run_dom_sf"/>
</dbReference>
<feature type="compositionally biased region" description="Basic and acidic residues" evidence="1">
    <location>
        <begin position="59"/>
        <end position="68"/>
    </location>
</feature>
<sequence length="471" mass="52352">MLGCTVPSYIQKGPVFRESALIELSLPVFLQVNKNDYKLTFEDSGQWTSGNLTTWGRIRSTEPLDEKTNSAPELGGNPKSAANEQQRPSSLLATFVERQPDYEYSELYMGNGRYVDVNDNEIGFAPQTTVTVQRADRWRAANRLPPNPPMKPRRTFADFQTTRAPELDFMAMNHNMPSLCQSSVSMSEVLEKLKEGVLEDEKFDFSLLSVLEKRGPDSGLGSSATASSGPSHIEDWPSLAILLPKHVAEACSFFKANSRLLTGSNNIERITPRRNEPCRTCFNVRRRLHPPIWAQPASARHVLCDCTSSEVCISIKYRLKLLPRCLLVMRKSASLSDPELQIVDRQTSAQDQLAALGRLKLRAQELSIVGLPIYDAKRKLVEKVVEGVAEVARGESSANLCTALGALLADGLKSKHAWDMIVTVTAPGPATDNVYSVVKELDKSEKSPNSRVTAFFTTLLKYVEFQFQPLN</sequence>
<evidence type="ECO:0000313" key="2">
    <source>
        <dbReference type="EMBL" id="VDK28325.1"/>
    </source>
</evidence>
<evidence type="ECO:0000256" key="1">
    <source>
        <dbReference type="SAM" id="MobiDB-lite"/>
    </source>
</evidence>
<dbReference type="OrthoDB" id="9884296at2759"/>
<proteinExistence type="predicted"/>
<reference evidence="2 3" key="2">
    <citation type="submission" date="2018-11" db="EMBL/GenBank/DDBJ databases">
        <authorList>
            <consortium name="Pathogen Informatics"/>
        </authorList>
    </citation>
    <scope>NUCLEOTIDE SEQUENCE [LARGE SCALE GENOMIC DNA]</scope>
</reference>
<dbReference type="Proteomes" id="UP000271098">
    <property type="component" value="Unassembled WGS sequence"/>
</dbReference>
<dbReference type="GO" id="GO:0031410">
    <property type="term" value="C:cytoplasmic vesicle"/>
    <property type="evidence" value="ECO:0007669"/>
    <property type="project" value="TreeGrafter"/>
</dbReference>
<feature type="compositionally biased region" description="Polar residues" evidence="1">
    <location>
        <begin position="80"/>
        <end position="89"/>
    </location>
</feature>
<organism evidence="4">
    <name type="scientific">Gongylonema pulchrum</name>
    <dbReference type="NCBI Taxonomy" id="637853"/>
    <lineage>
        <taxon>Eukaryota</taxon>
        <taxon>Metazoa</taxon>
        <taxon>Ecdysozoa</taxon>
        <taxon>Nematoda</taxon>
        <taxon>Chromadorea</taxon>
        <taxon>Rhabditida</taxon>
        <taxon>Spirurina</taxon>
        <taxon>Spiruromorpha</taxon>
        <taxon>Spiruroidea</taxon>
        <taxon>Gongylonematidae</taxon>
        <taxon>Gongylonema</taxon>
    </lineage>
</organism>
<dbReference type="PANTHER" id="PTHR15591:SF13">
    <property type="entry name" value="RUN DOMAIN-CONTAINING PROTEIN"/>
    <property type="match status" value="1"/>
</dbReference>
<name>A0A183CVT2_9BILA</name>
<dbReference type="AlphaFoldDB" id="A0A183CVT2"/>
<evidence type="ECO:0000313" key="4">
    <source>
        <dbReference type="WBParaSite" id="GPUH_0000057301-mRNA-1"/>
    </source>
</evidence>
<protein>
    <submittedName>
        <fullName evidence="4">AMPK1_CBM domain-containing protein</fullName>
    </submittedName>
</protein>
<feature type="region of interest" description="Disordered" evidence="1">
    <location>
        <begin position="58"/>
        <end position="89"/>
    </location>
</feature>
<reference evidence="4" key="1">
    <citation type="submission" date="2016-06" db="UniProtKB">
        <authorList>
            <consortium name="WormBaseParasite"/>
        </authorList>
    </citation>
    <scope>IDENTIFICATION</scope>
</reference>
<dbReference type="PANTHER" id="PTHR15591">
    <property type="entry name" value="RUN AND SH3 DOMAIN CONTAINING"/>
    <property type="match status" value="1"/>
</dbReference>
<evidence type="ECO:0000313" key="3">
    <source>
        <dbReference type="Proteomes" id="UP000271098"/>
    </source>
</evidence>
<dbReference type="WBParaSite" id="GPUH_0000057301-mRNA-1">
    <property type="protein sequence ID" value="GPUH_0000057301-mRNA-1"/>
    <property type="gene ID" value="GPUH_0000057301"/>
</dbReference>
<dbReference type="InterPro" id="IPR047343">
    <property type="entry name" value="RUSC1_2"/>
</dbReference>
<accession>A0A183CVT2</accession>
<dbReference type="Gene3D" id="1.20.58.900">
    <property type="match status" value="1"/>
</dbReference>